<accession>A2DA30</accession>
<feature type="transmembrane region" description="Helical" evidence="1">
    <location>
        <begin position="38"/>
        <end position="55"/>
    </location>
</feature>
<keyword evidence="1" id="KW-0472">Membrane</keyword>
<feature type="transmembrane region" description="Helical" evidence="1">
    <location>
        <begin position="138"/>
        <end position="156"/>
    </location>
</feature>
<gene>
    <name evidence="2" type="ORF">TVAG_476070</name>
</gene>
<dbReference type="RefSeq" id="XP_001583664.1">
    <property type="nucleotide sequence ID" value="XM_001583614.1"/>
</dbReference>
<evidence type="ECO:0000313" key="2">
    <source>
        <dbReference type="EMBL" id="EAY22678.1"/>
    </source>
</evidence>
<evidence type="ECO:0000256" key="1">
    <source>
        <dbReference type="SAM" id="Phobius"/>
    </source>
</evidence>
<keyword evidence="3" id="KW-1185">Reference proteome</keyword>
<dbReference type="OMA" id="IPKTCAY"/>
<dbReference type="InParanoid" id="A2DA30"/>
<reference evidence="2" key="1">
    <citation type="submission" date="2006-10" db="EMBL/GenBank/DDBJ databases">
        <authorList>
            <person name="Amadeo P."/>
            <person name="Zhao Q."/>
            <person name="Wortman J."/>
            <person name="Fraser-Liggett C."/>
            <person name="Carlton J."/>
        </authorList>
    </citation>
    <scope>NUCLEOTIDE SEQUENCE</scope>
    <source>
        <strain evidence="2">G3</strain>
    </source>
</reference>
<organism evidence="2 3">
    <name type="scientific">Trichomonas vaginalis (strain ATCC PRA-98 / G3)</name>
    <dbReference type="NCBI Taxonomy" id="412133"/>
    <lineage>
        <taxon>Eukaryota</taxon>
        <taxon>Metamonada</taxon>
        <taxon>Parabasalia</taxon>
        <taxon>Trichomonadida</taxon>
        <taxon>Trichomonadidae</taxon>
        <taxon>Trichomonas</taxon>
    </lineage>
</organism>
<protein>
    <submittedName>
        <fullName evidence="2">Uncharacterized protein</fullName>
    </submittedName>
</protein>
<keyword evidence="1" id="KW-0812">Transmembrane</keyword>
<dbReference type="VEuPathDB" id="TrichDB:TVAG_476070"/>
<dbReference type="KEGG" id="tva:5468237"/>
<feature type="transmembrane region" description="Helical" evidence="1">
    <location>
        <begin position="193"/>
        <end position="212"/>
    </location>
</feature>
<reference evidence="2" key="2">
    <citation type="journal article" date="2007" name="Science">
        <title>Draft genome sequence of the sexually transmitted pathogen Trichomonas vaginalis.</title>
        <authorList>
            <person name="Carlton J.M."/>
            <person name="Hirt R.P."/>
            <person name="Silva J.C."/>
            <person name="Delcher A.L."/>
            <person name="Schatz M."/>
            <person name="Zhao Q."/>
            <person name="Wortman J.R."/>
            <person name="Bidwell S.L."/>
            <person name="Alsmark U.C.M."/>
            <person name="Besteiro S."/>
            <person name="Sicheritz-Ponten T."/>
            <person name="Noel C.J."/>
            <person name="Dacks J.B."/>
            <person name="Foster P.G."/>
            <person name="Simillion C."/>
            <person name="Van de Peer Y."/>
            <person name="Miranda-Saavedra D."/>
            <person name="Barton G.J."/>
            <person name="Westrop G.D."/>
            <person name="Mueller S."/>
            <person name="Dessi D."/>
            <person name="Fiori P.L."/>
            <person name="Ren Q."/>
            <person name="Paulsen I."/>
            <person name="Zhang H."/>
            <person name="Bastida-Corcuera F.D."/>
            <person name="Simoes-Barbosa A."/>
            <person name="Brown M.T."/>
            <person name="Hayes R.D."/>
            <person name="Mukherjee M."/>
            <person name="Okumura C.Y."/>
            <person name="Schneider R."/>
            <person name="Smith A.J."/>
            <person name="Vanacova S."/>
            <person name="Villalvazo M."/>
            <person name="Haas B.J."/>
            <person name="Pertea M."/>
            <person name="Feldblyum T.V."/>
            <person name="Utterback T.R."/>
            <person name="Shu C.L."/>
            <person name="Osoegawa K."/>
            <person name="de Jong P.J."/>
            <person name="Hrdy I."/>
            <person name="Horvathova L."/>
            <person name="Zubacova Z."/>
            <person name="Dolezal P."/>
            <person name="Malik S.B."/>
            <person name="Logsdon J.M. Jr."/>
            <person name="Henze K."/>
            <person name="Gupta A."/>
            <person name="Wang C.C."/>
            <person name="Dunne R.L."/>
            <person name="Upcroft J.A."/>
            <person name="Upcroft P."/>
            <person name="White O."/>
            <person name="Salzberg S.L."/>
            <person name="Tang P."/>
            <person name="Chiu C.-H."/>
            <person name="Lee Y.-S."/>
            <person name="Embley T.M."/>
            <person name="Coombs G.H."/>
            <person name="Mottram J.C."/>
            <person name="Tachezy J."/>
            <person name="Fraser-Liggett C.M."/>
            <person name="Johnson P.J."/>
        </authorList>
    </citation>
    <scope>NUCLEOTIDE SEQUENCE [LARGE SCALE GENOMIC DNA]</scope>
    <source>
        <strain evidence="2">G3</strain>
    </source>
</reference>
<sequence>MGKGQAIGEGLFDITYLISVITMGIIILCTCHTLESQLFGAMAVILGCGDAFHLIPRVWGLTHEGLDHYPRALGIGKLVTSITMTVFYLVFYFVLELRYDYVNDAMRYSMIALSILRIGLCLLPQNQWTKGEGNYTMGIVRNIPFFAIGIIIMVLCFKLARSDPFMKLSWLAVFLSFLFYAPVVLLVHKFKFVGMLMIPKTIVYLWLVIMGYQTYVGIRLN</sequence>
<feature type="transmembrane region" description="Helical" evidence="1">
    <location>
        <begin position="107"/>
        <end position="126"/>
    </location>
</feature>
<dbReference type="EMBL" id="DS113182">
    <property type="protein sequence ID" value="EAY22678.1"/>
    <property type="molecule type" value="Genomic_DNA"/>
</dbReference>
<proteinExistence type="predicted"/>
<dbReference type="VEuPathDB" id="TrichDB:TVAGG3_0266050"/>
<dbReference type="OrthoDB" id="10483570at2759"/>
<dbReference type="AlphaFoldDB" id="A2DA30"/>
<name>A2DA30_TRIV3</name>
<evidence type="ECO:0000313" key="3">
    <source>
        <dbReference type="Proteomes" id="UP000001542"/>
    </source>
</evidence>
<keyword evidence="1" id="KW-1133">Transmembrane helix</keyword>
<dbReference type="Proteomes" id="UP000001542">
    <property type="component" value="Unassembled WGS sequence"/>
</dbReference>
<feature type="transmembrane region" description="Helical" evidence="1">
    <location>
        <begin position="168"/>
        <end position="187"/>
    </location>
</feature>
<feature type="transmembrane region" description="Helical" evidence="1">
    <location>
        <begin position="14"/>
        <end position="31"/>
    </location>
</feature>
<feature type="transmembrane region" description="Helical" evidence="1">
    <location>
        <begin position="75"/>
        <end position="95"/>
    </location>
</feature>